<dbReference type="CTD" id="83416"/>
<dbReference type="InterPro" id="IPR003599">
    <property type="entry name" value="Ig_sub"/>
</dbReference>
<dbReference type="GO" id="GO:0004888">
    <property type="term" value="F:transmembrane signaling receptor activity"/>
    <property type="evidence" value="ECO:0007669"/>
    <property type="project" value="TreeGrafter"/>
</dbReference>
<keyword evidence="6" id="KW-0325">Glycoprotein</keyword>
<keyword evidence="4 8" id="KW-0472">Membrane</keyword>
<dbReference type="GeneID" id="102821665"/>
<keyword evidence="5" id="KW-1015">Disulfide bond</keyword>
<dbReference type="Pfam" id="PF13927">
    <property type="entry name" value="Ig_3"/>
    <property type="match status" value="1"/>
</dbReference>
<dbReference type="PANTHER" id="PTHR11481">
    <property type="entry name" value="IMMUNOGLOBULIN FC RECEPTOR"/>
    <property type="match status" value="1"/>
</dbReference>
<comment type="subcellular location">
    <subcellularLocation>
        <location evidence="1">Cell membrane</location>
    </subcellularLocation>
</comment>
<feature type="domain" description="Ig-like" evidence="10">
    <location>
        <begin position="21"/>
        <end position="93"/>
    </location>
</feature>
<keyword evidence="8" id="KW-1133">Transmembrane helix</keyword>
<evidence type="ECO:0000256" key="1">
    <source>
        <dbReference type="ARBA" id="ARBA00004236"/>
    </source>
</evidence>
<dbReference type="InterPro" id="IPR013783">
    <property type="entry name" value="Ig-like_fold"/>
</dbReference>
<feature type="transmembrane region" description="Helical" evidence="8">
    <location>
        <begin position="747"/>
        <end position="773"/>
    </location>
</feature>
<keyword evidence="2" id="KW-1003">Cell membrane</keyword>
<keyword evidence="11" id="KW-1185">Reference proteome</keyword>
<dbReference type="RefSeq" id="XP_006861802.1">
    <property type="nucleotide sequence ID" value="XM_006861740.1"/>
</dbReference>
<dbReference type="AlphaFoldDB" id="A0A9B0TCZ5"/>
<dbReference type="OrthoDB" id="9950534at2759"/>
<gene>
    <name evidence="12" type="primary">FCRL5</name>
</gene>
<name>A0A9B0TCZ5_CHRAS</name>
<accession>A0A9B0TCZ5</accession>
<dbReference type="SUPFAM" id="SSF48726">
    <property type="entry name" value="Immunoglobulin"/>
    <property type="match status" value="8"/>
</dbReference>
<dbReference type="CDD" id="cd00096">
    <property type="entry name" value="Ig"/>
    <property type="match status" value="1"/>
</dbReference>
<feature type="chain" id="PRO_5039264121" evidence="9">
    <location>
        <begin position="19"/>
        <end position="877"/>
    </location>
</feature>
<evidence type="ECO:0000313" key="12">
    <source>
        <dbReference type="RefSeq" id="XP_006861802.1"/>
    </source>
</evidence>
<feature type="domain" description="Ig-like" evidence="10">
    <location>
        <begin position="650"/>
        <end position="735"/>
    </location>
</feature>
<keyword evidence="7" id="KW-0393">Immunoglobulin domain</keyword>
<evidence type="ECO:0000256" key="8">
    <source>
        <dbReference type="SAM" id="Phobius"/>
    </source>
</evidence>
<feature type="domain" description="Ig-like" evidence="10">
    <location>
        <begin position="557"/>
        <end position="640"/>
    </location>
</feature>
<dbReference type="InterPro" id="IPR003598">
    <property type="entry name" value="Ig_sub2"/>
</dbReference>
<protein>
    <submittedName>
        <fullName evidence="12">Fc receptor-like protein 5</fullName>
    </submittedName>
</protein>
<dbReference type="InterPro" id="IPR050488">
    <property type="entry name" value="Ig_Fc_receptor"/>
</dbReference>
<evidence type="ECO:0000313" key="11">
    <source>
        <dbReference type="Proteomes" id="UP000504623"/>
    </source>
</evidence>
<evidence type="ECO:0000256" key="2">
    <source>
        <dbReference type="ARBA" id="ARBA00022475"/>
    </source>
</evidence>
<dbReference type="Pfam" id="PF13895">
    <property type="entry name" value="Ig_2"/>
    <property type="match status" value="4"/>
</dbReference>
<evidence type="ECO:0000259" key="10">
    <source>
        <dbReference type="PROSITE" id="PS50835"/>
    </source>
</evidence>
<reference evidence="12" key="1">
    <citation type="submission" date="2025-08" db="UniProtKB">
        <authorList>
            <consortium name="RefSeq"/>
        </authorList>
    </citation>
    <scope>IDENTIFICATION</scope>
    <source>
        <tissue evidence="12">Spleen</tissue>
    </source>
</reference>
<evidence type="ECO:0000256" key="3">
    <source>
        <dbReference type="ARBA" id="ARBA00022729"/>
    </source>
</evidence>
<evidence type="ECO:0000256" key="5">
    <source>
        <dbReference type="ARBA" id="ARBA00023157"/>
    </source>
</evidence>
<dbReference type="GO" id="GO:0007166">
    <property type="term" value="P:cell surface receptor signaling pathway"/>
    <property type="evidence" value="ECO:0007669"/>
    <property type="project" value="TreeGrafter"/>
</dbReference>
<feature type="domain" description="Ig-like" evidence="10">
    <location>
        <begin position="463"/>
        <end position="549"/>
    </location>
</feature>
<dbReference type="GO" id="GO:0006955">
    <property type="term" value="P:immune response"/>
    <property type="evidence" value="ECO:0007669"/>
    <property type="project" value="TreeGrafter"/>
</dbReference>
<dbReference type="GO" id="GO:0009897">
    <property type="term" value="C:external side of plasma membrane"/>
    <property type="evidence" value="ECO:0007669"/>
    <property type="project" value="TreeGrafter"/>
</dbReference>
<keyword evidence="8" id="KW-0812">Transmembrane</keyword>
<evidence type="ECO:0000256" key="7">
    <source>
        <dbReference type="ARBA" id="ARBA00023319"/>
    </source>
</evidence>
<organism evidence="11 12">
    <name type="scientific">Chrysochloris asiatica</name>
    <name type="common">Cape golden mole</name>
    <dbReference type="NCBI Taxonomy" id="185453"/>
    <lineage>
        <taxon>Eukaryota</taxon>
        <taxon>Metazoa</taxon>
        <taxon>Chordata</taxon>
        <taxon>Craniata</taxon>
        <taxon>Vertebrata</taxon>
        <taxon>Euteleostomi</taxon>
        <taxon>Mammalia</taxon>
        <taxon>Eutheria</taxon>
        <taxon>Afrotheria</taxon>
        <taxon>Chrysochloridae</taxon>
        <taxon>Chrysochlorinae</taxon>
        <taxon>Chrysochloris</taxon>
    </lineage>
</organism>
<evidence type="ECO:0000256" key="6">
    <source>
        <dbReference type="ARBA" id="ARBA00023180"/>
    </source>
</evidence>
<dbReference type="Gene3D" id="2.60.40.10">
    <property type="entry name" value="Immunoglobulins"/>
    <property type="match status" value="8"/>
</dbReference>
<feature type="domain" description="Ig-like" evidence="10">
    <location>
        <begin position="186"/>
        <end position="269"/>
    </location>
</feature>
<dbReference type="Proteomes" id="UP000504623">
    <property type="component" value="Unplaced"/>
</dbReference>
<evidence type="ECO:0000256" key="4">
    <source>
        <dbReference type="ARBA" id="ARBA00023136"/>
    </source>
</evidence>
<dbReference type="FunFam" id="2.60.40.10:FF:000357">
    <property type="entry name" value="Fc receptor like 1"/>
    <property type="match status" value="5"/>
</dbReference>
<proteinExistence type="predicted"/>
<feature type="domain" description="Ig-like" evidence="10">
    <location>
        <begin position="280"/>
        <end position="362"/>
    </location>
</feature>
<feature type="signal peptide" evidence="9">
    <location>
        <begin position="1"/>
        <end position="18"/>
    </location>
</feature>
<evidence type="ECO:0000256" key="9">
    <source>
        <dbReference type="SAM" id="SignalP"/>
    </source>
</evidence>
<dbReference type="SMART" id="SM00409">
    <property type="entry name" value="IG"/>
    <property type="match status" value="8"/>
</dbReference>
<keyword evidence="3 9" id="KW-0732">Signal</keyword>
<sequence length="877" mass="96743">MLLWVSLLVLAPISGKFATAPKSVISLSPPWNTLFQGETVSLTCKGFDSYSPRKIRWYHDTIKKENTSDTIEVHHSGDYRCQIQDLPFSNTVHLDFSTAPLILQAPVFVFQGDTVDLRCLANKGVVLNKLKINKNGKDFFDKSVGQIHQASRKNNGYYICQGFEEPNMLIYSNKVKIEVEELFSTPVLTTRPLRPTERTSVTLICEVQLAPQRSDTQLQFRFFKDTEALSSDWSLSSEFHIPAIRSTGLYSCSVKTVTSNIENQSHKVQIPGAKIPVSQPVLNLRLPGAKAFEGDKVTFYCEVQKGSLPIMFKLYHEDEILTSEISQSRMKYFSLYLTARHSGQYHCSVTNGLGTHHSKAVSLAVKVPVSQPVLIFRSPGTQAFEGDTVTFYCKTQKGSPPIQYQFYCNNIKIRSHPKRYGEASFSLTLTTEHSGNYYCTADNGQGHQFSKVVSLDVTIPVSPPVLTLRTPRAQAVVGDMVELHCESQRGSPPIQYGFYHEDVILEKRSVLSGGGASFSFSLTEKHSGNYHCTADNGRGTQHSYTVLLSAIVPVSRPVLTLRTPKTQVVVGDVVEFHCEVQKGSFPISYQFYHEDVTLGDSSVLSGGRAFFKLSLTAEHSGSYSCKVNNSLGAQLSQVVTVNVKVPVSRPVLTLRASRDQSVVGDEVELHCEAWSGSPPILYRFYHENVILVNSSVSSRGGVSFNLSLTIKHSGNYSCEADNGLEVQHSEVVALSIRGLTGSRSGPIAIGVTGALLSLMGLVAVALLLFLYWLPRKAGKKPASDLTRSPSNLDAQEPTYHNISTWIELQPIYSNVNLKREDVVYSEVQSIKKQKTNAVVSTSGLLKNKDSSVIYSQVKVTSTSASQLQLGAFSAPDR</sequence>
<dbReference type="PANTHER" id="PTHR11481:SF68">
    <property type="entry name" value="FC RECEPTOR-LIKE PROTEIN 5"/>
    <property type="match status" value="1"/>
</dbReference>
<dbReference type="SMART" id="SM00408">
    <property type="entry name" value="IGc2"/>
    <property type="match status" value="6"/>
</dbReference>
<dbReference type="InterPro" id="IPR007110">
    <property type="entry name" value="Ig-like_dom"/>
</dbReference>
<dbReference type="PROSITE" id="PS50835">
    <property type="entry name" value="IG_LIKE"/>
    <property type="match status" value="7"/>
</dbReference>
<dbReference type="InterPro" id="IPR036179">
    <property type="entry name" value="Ig-like_dom_sf"/>
</dbReference>
<feature type="domain" description="Ig-like" evidence="10">
    <location>
        <begin position="372"/>
        <end position="454"/>
    </location>
</feature>